<keyword evidence="1" id="KW-1133">Transmembrane helix</keyword>
<keyword evidence="1" id="KW-0812">Transmembrane</keyword>
<name>A0A3P2R9G3_WEIVI</name>
<feature type="transmembrane region" description="Helical" evidence="1">
    <location>
        <begin position="6"/>
        <end position="28"/>
    </location>
</feature>
<comment type="caution">
    <text evidence="2">The sequence shown here is derived from an EMBL/GenBank/DDBJ whole genome shotgun (WGS) entry which is preliminary data.</text>
</comment>
<keyword evidence="1" id="KW-0472">Membrane</keyword>
<dbReference type="EMBL" id="RHGY01000010">
    <property type="protein sequence ID" value="RRG17449.1"/>
    <property type="molecule type" value="Genomic_DNA"/>
</dbReference>
<reference evidence="2 3" key="1">
    <citation type="submission" date="2018-10" db="EMBL/GenBank/DDBJ databases">
        <title>Draft genome sequence of Weissella viridescens UCO-SMC3.</title>
        <authorList>
            <person name="Garcia-Cancino A."/>
            <person name="Espinoza-Monje M."/>
            <person name="Albarracin L."/>
            <person name="Garcia-Castillo V."/>
            <person name="Campos-Martin J."/>
            <person name="Nakano Y."/>
            <person name="Guitierrez-Zamorano C."/>
            <person name="Ikeda-Ohtsubo W."/>
            <person name="Morita H."/>
            <person name="Kitazawa H."/>
            <person name="Villena J."/>
        </authorList>
    </citation>
    <scope>NUCLEOTIDE SEQUENCE [LARGE SCALE GENOMIC DNA]</scope>
    <source>
        <strain evidence="2 3">UCO-SMC3</strain>
    </source>
</reference>
<gene>
    <name evidence="2" type="ORF">D3P96_07805</name>
</gene>
<evidence type="ECO:0000256" key="1">
    <source>
        <dbReference type="SAM" id="Phobius"/>
    </source>
</evidence>
<dbReference type="Proteomes" id="UP000275836">
    <property type="component" value="Unassembled WGS sequence"/>
</dbReference>
<sequence>MTFMIIIVYFWKYYIKLFLTMVGIIYLCKSTVSSQDLTGCIGMSIILPIWIRLFSDFPTSNLKTQLQLRKEYTKLCENKLYSERFYCLLKVV</sequence>
<feature type="transmembrane region" description="Helical" evidence="1">
    <location>
        <begin position="37"/>
        <end position="55"/>
    </location>
</feature>
<proteinExistence type="predicted"/>
<evidence type="ECO:0000313" key="2">
    <source>
        <dbReference type="EMBL" id="RRG17449.1"/>
    </source>
</evidence>
<evidence type="ECO:0000313" key="3">
    <source>
        <dbReference type="Proteomes" id="UP000275836"/>
    </source>
</evidence>
<dbReference type="AlphaFoldDB" id="A0A3P2R9G3"/>
<protein>
    <submittedName>
        <fullName evidence="2">Uncharacterized protein</fullName>
    </submittedName>
</protein>
<organism evidence="2 3">
    <name type="scientific">Weissella viridescens</name>
    <name type="common">Lactobacillus viridescens</name>
    <dbReference type="NCBI Taxonomy" id="1629"/>
    <lineage>
        <taxon>Bacteria</taxon>
        <taxon>Bacillati</taxon>
        <taxon>Bacillota</taxon>
        <taxon>Bacilli</taxon>
        <taxon>Lactobacillales</taxon>
        <taxon>Lactobacillaceae</taxon>
        <taxon>Weissella</taxon>
    </lineage>
</organism>
<accession>A0A3P2R9G3</accession>